<evidence type="ECO:0000313" key="4">
    <source>
        <dbReference type="EMBL" id="KEH42174.1"/>
    </source>
</evidence>
<feature type="region of interest" description="Disordered" evidence="2">
    <location>
        <begin position="171"/>
        <end position="191"/>
    </location>
</feature>
<dbReference type="GO" id="GO:0016301">
    <property type="term" value="F:kinase activity"/>
    <property type="evidence" value="ECO:0007669"/>
    <property type="project" value="UniProtKB-KW"/>
</dbReference>
<dbReference type="KEGG" id="mtr:25483958"/>
<dbReference type="EMBL" id="CM001217">
    <property type="protein sequence ID" value="KEH42174.1"/>
    <property type="molecule type" value="Genomic_DNA"/>
</dbReference>
<reference evidence="5" key="4">
    <citation type="journal article" date="2018" name="Nat. Plants">
        <title>Whole-genome landscape of Medicago truncatula symbiotic genes.</title>
        <authorList>
            <person name="Pecrix Y."/>
            <person name="Gamas P."/>
            <person name="Carrere S."/>
        </authorList>
    </citation>
    <scope>NUCLEOTIDE SEQUENCE</scope>
    <source>
        <tissue evidence="5">Leaves</tissue>
    </source>
</reference>
<dbReference type="AlphaFoldDB" id="A0A072VJE8"/>
<evidence type="ECO:0000256" key="2">
    <source>
        <dbReference type="SAM" id="MobiDB-lite"/>
    </source>
</evidence>
<dbReference type="Gene3D" id="2.60.40.10">
    <property type="entry name" value="Immunoglobulins"/>
    <property type="match status" value="1"/>
</dbReference>
<evidence type="ECO:0000256" key="1">
    <source>
        <dbReference type="SAM" id="Coils"/>
    </source>
</evidence>
<dbReference type="PANTHER" id="PTHR47434">
    <property type="entry name" value="PROTEIN PTST HOMOLOG 3, CHLOROPLASTIC"/>
    <property type="match status" value="1"/>
</dbReference>
<dbReference type="EMBL" id="PSQE01000001">
    <property type="protein sequence ID" value="RHN79730.1"/>
    <property type="molecule type" value="Genomic_DNA"/>
</dbReference>
<keyword evidence="4" id="KW-0808">Transferase</keyword>
<dbReference type="PANTHER" id="PTHR47434:SF2">
    <property type="entry name" value="PROTEIN PTST HOMOLOG 3, CHLOROPLASTIC"/>
    <property type="match status" value="1"/>
</dbReference>
<dbReference type="Proteomes" id="UP000002051">
    <property type="component" value="Unassembled WGS sequence"/>
</dbReference>
<sequence>MGTSTLWLCYFPNCFTHHLCGNTNNKCIFSPKQHQTTISLPLTYFHLFASKTNTTTTTTRRSRRLKTDDEIRSDIRQFLDEVGLPDGHIPSTKELLSHGRNDLANIVRRRGHKKIQDLLTSLCGNVNSLETGKGLDERSDAANDIEVLLTGQNEKVDGSDDGTTVSTEFLQGDSSGSMYADSTPSLDECTSAPVESSDISFVEDGLGELKYHSEEVNNVAEAYFHPTEVTTVDNDLGSSSEGLYPNFDSQSSMPTEISGESSFETTQYGNSECDDALLGKMVGDITFPLTVPSTENHSITSYSDPDVDNREKEFNCLEPSVDLSVEQKDWGALESLDDYNNNITDDVPTTSGSEFSENKIDSISSSANVSDINLDTSFNLSMEEKVANFIQNGDLDPVEGAHPPKENNAMAHNGNSLTSNQVVPSGKLDQPLCIYRDDHMLHEDPMTHFDKDLDAEGSNVQNQSEINHLKFMLYQKELELSRLKEQIEKEKHALSVLQTKAEEEISKARKLISEKDAELHEAEESLSGLKEVLVEFCGDGDVVEVAGSFNGWHHPIKMDPQPLTSVIDHDGSRKSRFWSAVLWLYPGVYEIKFVVDGDWRTDPQRESVARGHICNNILRVDR</sequence>
<feature type="domain" description="AMP-activated protein kinase glycogen-binding" evidence="3">
    <location>
        <begin position="532"/>
        <end position="620"/>
    </location>
</feature>
<proteinExistence type="predicted"/>
<accession>A0A072VJE8</accession>
<dbReference type="STRING" id="3880.A0A072VJE8"/>
<dbReference type="Proteomes" id="UP000265566">
    <property type="component" value="Chromosome 1"/>
</dbReference>
<dbReference type="HOGENOM" id="CLU_040252_0_0_1"/>
<reference evidence="6" key="3">
    <citation type="submission" date="2015-04" db="UniProtKB">
        <authorList>
            <consortium name="EnsemblPlants"/>
        </authorList>
    </citation>
    <scope>IDENTIFICATION</scope>
    <source>
        <strain evidence="6">cv. Jemalong A17</strain>
    </source>
</reference>
<name>A0A072VJE8_MEDTR</name>
<gene>
    <name evidence="6" type="primary">25483958</name>
    <name evidence="4" type="ordered locus">MTR_1g063080</name>
    <name evidence="5" type="ORF">MtrunA17_Chr1g0180511</name>
</gene>
<dbReference type="InterPro" id="IPR032640">
    <property type="entry name" value="AMPK1_CBM"/>
</dbReference>
<evidence type="ECO:0000313" key="6">
    <source>
        <dbReference type="EnsemblPlants" id="KEH42174"/>
    </source>
</evidence>
<keyword evidence="1" id="KW-0175">Coiled coil</keyword>
<reference evidence="4 7" key="1">
    <citation type="journal article" date="2011" name="Nature">
        <title>The Medicago genome provides insight into the evolution of rhizobial symbioses.</title>
        <authorList>
            <person name="Young N.D."/>
            <person name="Debelle F."/>
            <person name="Oldroyd G.E."/>
            <person name="Geurts R."/>
            <person name="Cannon S.B."/>
            <person name="Udvardi M.K."/>
            <person name="Benedito V.A."/>
            <person name="Mayer K.F."/>
            <person name="Gouzy J."/>
            <person name="Schoof H."/>
            <person name="Van de Peer Y."/>
            <person name="Proost S."/>
            <person name="Cook D.R."/>
            <person name="Meyers B.C."/>
            <person name="Spannagl M."/>
            <person name="Cheung F."/>
            <person name="De Mita S."/>
            <person name="Krishnakumar V."/>
            <person name="Gundlach H."/>
            <person name="Zhou S."/>
            <person name="Mudge J."/>
            <person name="Bharti A.K."/>
            <person name="Murray J.D."/>
            <person name="Naoumkina M.A."/>
            <person name="Rosen B."/>
            <person name="Silverstein K.A."/>
            <person name="Tang H."/>
            <person name="Rombauts S."/>
            <person name="Zhao P.X."/>
            <person name="Zhou P."/>
            <person name="Barbe V."/>
            <person name="Bardou P."/>
            <person name="Bechner M."/>
            <person name="Bellec A."/>
            <person name="Berger A."/>
            <person name="Berges H."/>
            <person name="Bidwell S."/>
            <person name="Bisseling T."/>
            <person name="Choisne N."/>
            <person name="Couloux A."/>
            <person name="Denny R."/>
            <person name="Deshpande S."/>
            <person name="Dai X."/>
            <person name="Doyle J.J."/>
            <person name="Dudez A.M."/>
            <person name="Farmer A.D."/>
            <person name="Fouteau S."/>
            <person name="Franken C."/>
            <person name="Gibelin C."/>
            <person name="Gish J."/>
            <person name="Goldstein S."/>
            <person name="Gonzalez A.J."/>
            <person name="Green P.J."/>
            <person name="Hallab A."/>
            <person name="Hartog M."/>
            <person name="Hua A."/>
            <person name="Humphray S.J."/>
            <person name="Jeong D.H."/>
            <person name="Jing Y."/>
            <person name="Jocker A."/>
            <person name="Kenton S.M."/>
            <person name="Kim D.J."/>
            <person name="Klee K."/>
            <person name="Lai H."/>
            <person name="Lang C."/>
            <person name="Lin S."/>
            <person name="Macmil S.L."/>
            <person name="Magdelenat G."/>
            <person name="Matthews L."/>
            <person name="McCorrison J."/>
            <person name="Monaghan E.L."/>
            <person name="Mun J.H."/>
            <person name="Najar F.Z."/>
            <person name="Nicholson C."/>
            <person name="Noirot C."/>
            <person name="O'Bleness M."/>
            <person name="Paule C.R."/>
            <person name="Poulain J."/>
            <person name="Prion F."/>
            <person name="Qin B."/>
            <person name="Qu C."/>
            <person name="Retzel E.F."/>
            <person name="Riddle C."/>
            <person name="Sallet E."/>
            <person name="Samain S."/>
            <person name="Samson N."/>
            <person name="Sanders I."/>
            <person name="Saurat O."/>
            <person name="Scarpelli C."/>
            <person name="Schiex T."/>
            <person name="Segurens B."/>
            <person name="Severin A.J."/>
            <person name="Sherrier D.J."/>
            <person name="Shi R."/>
            <person name="Sims S."/>
            <person name="Singer S.R."/>
            <person name="Sinharoy S."/>
            <person name="Sterck L."/>
            <person name="Viollet A."/>
            <person name="Wang B.B."/>
            <person name="Wang K."/>
            <person name="Wang M."/>
            <person name="Wang X."/>
            <person name="Warfsmann J."/>
            <person name="Weissenbach J."/>
            <person name="White D.D."/>
            <person name="White J.D."/>
            <person name="Wiley G.B."/>
            <person name="Wincker P."/>
            <person name="Xing Y."/>
            <person name="Yang L."/>
            <person name="Yao Z."/>
            <person name="Ying F."/>
            <person name="Zhai J."/>
            <person name="Zhou L."/>
            <person name="Zuber A."/>
            <person name="Denarie J."/>
            <person name="Dixon R.A."/>
            <person name="May G.D."/>
            <person name="Schwartz D.C."/>
            <person name="Rogers J."/>
            <person name="Quetier F."/>
            <person name="Town C.D."/>
            <person name="Roe B.A."/>
        </authorList>
    </citation>
    <scope>NUCLEOTIDE SEQUENCE [LARGE SCALE GENOMIC DNA]</scope>
    <source>
        <strain evidence="4">A17</strain>
        <strain evidence="6 7">cv. Jemalong A17</strain>
    </source>
</reference>
<dbReference type="GO" id="GO:0019252">
    <property type="term" value="P:starch biosynthetic process"/>
    <property type="evidence" value="ECO:0000318"/>
    <property type="project" value="GO_Central"/>
</dbReference>
<reference evidence="4 7" key="2">
    <citation type="journal article" date="2014" name="BMC Genomics">
        <title>An improved genome release (version Mt4.0) for the model legume Medicago truncatula.</title>
        <authorList>
            <person name="Tang H."/>
            <person name="Krishnakumar V."/>
            <person name="Bidwell S."/>
            <person name="Rosen B."/>
            <person name="Chan A."/>
            <person name="Zhou S."/>
            <person name="Gentzbittel L."/>
            <person name="Childs K.L."/>
            <person name="Yandell M."/>
            <person name="Gundlach H."/>
            <person name="Mayer K.F."/>
            <person name="Schwartz D.C."/>
            <person name="Town C.D."/>
        </authorList>
    </citation>
    <scope>GENOME REANNOTATION</scope>
    <source>
        <strain evidence="4">A17</strain>
        <strain evidence="6 7">cv. Jemalong A17</strain>
    </source>
</reference>
<evidence type="ECO:0000259" key="3">
    <source>
        <dbReference type="Pfam" id="PF16561"/>
    </source>
</evidence>
<keyword evidence="4" id="KW-0418">Kinase</keyword>
<keyword evidence="7" id="KW-1185">Reference proteome</keyword>
<evidence type="ECO:0000313" key="7">
    <source>
        <dbReference type="Proteomes" id="UP000002051"/>
    </source>
</evidence>
<dbReference type="CDD" id="cd02859">
    <property type="entry name" value="E_set_AMPKbeta_like_N"/>
    <property type="match status" value="1"/>
</dbReference>
<dbReference type="OrthoDB" id="531008at2759"/>
<dbReference type="Pfam" id="PF16561">
    <property type="entry name" value="AMPK1_CBM"/>
    <property type="match status" value="1"/>
</dbReference>
<dbReference type="Gramene" id="rna3562">
    <property type="protein sequence ID" value="RHN79730.1"/>
    <property type="gene ID" value="gene3562"/>
</dbReference>
<dbReference type="InterPro" id="IPR013783">
    <property type="entry name" value="Ig-like_fold"/>
</dbReference>
<dbReference type="InterPro" id="IPR014756">
    <property type="entry name" value="Ig_E-set"/>
</dbReference>
<dbReference type="SUPFAM" id="SSF81296">
    <property type="entry name" value="E set domains"/>
    <property type="match status" value="1"/>
</dbReference>
<dbReference type="EnsemblPlants" id="KEH42174">
    <property type="protein sequence ID" value="KEH42174"/>
    <property type="gene ID" value="MTR_1g063080"/>
</dbReference>
<feature type="coiled-coil region" evidence="1">
    <location>
        <begin position="473"/>
        <end position="532"/>
    </location>
</feature>
<feature type="compositionally biased region" description="Polar residues" evidence="2">
    <location>
        <begin position="171"/>
        <end position="185"/>
    </location>
</feature>
<organism evidence="4 7">
    <name type="scientific">Medicago truncatula</name>
    <name type="common">Barrel medic</name>
    <name type="synonym">Medicago tribuloides</name>
    <dbReference type="NCBI Taxonomy" id="3880"/>
    <lineage>
        <taxon>Eukaryota</taxon>
        <taxon>Viridiplantae</taxon>
        <taxon>Streptophyta</taxon>
        <taxon>Embryophyta</taxon>
        <taxon>Tracheophyta</taxon>
        <taxon>Spermatophyta</taxon>
        <taxon>Magnoliopsida</taxon>
        <taxon>eudicotyledons</taxon>
        <taxon>Gunneridae</taxon>
        <taxon>Pentapetalae</taxon>
        <taxon>rosids</taxon>
        <taxon>fabids</taxon>
        <taxon>Fabales</taxon>
        <taxon>Fabaceae</taxon>
        <taxon>Papilionoideae</taxon>
        <taxon>50 kb inversion clade</taxon>
        <taxon>NPAAA clade</taxon>
        <taxon>Hologalegina</taxon>
        <taxon>IRL clade</taxon>
        <taxon>Trifolieae</taxon>
        <taxon>Medicago</taxon>
    </lineage>
</organism>
<protein>
    <submittedName>
        <fullName evidence="4">5'-AMP-activated kinase-like protein, putative</fullName>
    </submittedName>
    <submittedName>
        <fullName evidence="5">Putative immunoglobulin E-set</fullName>
    </submittedName>
</protein>
<dbReference type="GO" id="GO:0009507">
    <property type="term" value="C:chloroplast"/>
    <property type="evidence" value="ECO:0000318"/>
    <property type="project" value="GO_Central"/>
</dbReference>
<evidence type="ECO:0000313" key="5">
    <source>
        <dbReference type="EMBL" id="RHN79730.1"/>
    </source>
</evidence>